<protein>
    <submittedName>
        <fullName evidence="1">Uncharacterized protein</fullName>
    </submittedName>
</protein>
<evidence type="ECO:0000313" key="2">
    <source>
        <dbReference type="Proteomes" id="UP000580250"/>
    </source>
</evidence>
<comment type="caution">
    <text evidence="1">The sequence shown here is derived from an EMBL/GenBank/DDBJ whole genome shotgun (WGS) entry which is preliminary data.</text>
</comment>
<dbReference type="EMBL" id="CAJEWN010004428">
    <property type="protein sequence ID" value="CAD2209638.1"/>
    <property type="molecule type" value="Genomic_DNA"/>
</dbReference>
<organism evidence="1 2">
    <name type="scientific">Meloidogyne enterolobii</name>
    <name type="common">Root-knot nematode worm</name>
    <name type="synonym">Meloidogyne mayaguensis</name>
    <dbReference type="NCBI Taxonomy" id="390850"/>
    <lineage>
        <taxon>Eukaryota</taxon>
        <taxon>Metazoa</taxon>
        <taxon>Ecdysozoa</taxon>
        <taxon>Nematoda</taxon>
        <taxon>Chromadorea</taxon>
        <taxon>Rhabditida</taxon>
        <taxon>Tylenchina</taxon>
        <taxon>Tylenchomorpha</taxon>
        <taxon>Tylenchoidea</taxon>
        <taxon>Meloidogynidae</taxon>
        <taxon>Meloidogyninae</taxon>
        <taxon>Meloidogyne</taxon>
    </lineage>
</organism>
<sequence length="113" mass="12697">MNAIISSKRNKTERDELTADIIREYKKIQAKGANASTSEQSNEILQQLNSIKKLLNSMQQSSDSDPAEVEAICSVVFKVVPFNETVDNTNYNENGEAFVKEEVEMDISEHDVN</sequence>
<reference evidence="1 2" key="1">
    <citation type="submission" date="2020-08" db="EMBL/GenBank/DDBJ databases">
        <authorList>
            <person name="Koutsovoulos G."/>
            <person name="Danchin GJ E."/>
        </authorList>
    </citation>
    <scope>NUCLEOTIDE SEQUENCE [LARGE SCALE GENOMIC DNA]</scope>
</reference>
<proteinExistence type="predicted"/>
<name>A0A6V7YDH8_MELEN</name>
<accession>A0A6V7YDH8</accession>
<dbReference type="AlphaFoldDB" id="A0A6V7YDH8"/>
<evidence type="ECO:0000313" key="1">
    <source>
        <dbReference type="EMBL" id="CAD2209638.1"/>
    </source>
</evidence>
<gene>
    <name evidence="1" type="ORF">MENT_LOCUS63837</name>
</gene>
<dbReference type="Proteomes" id="UP000580250">
    <property type="component" value="Unassembled WGS sequence"/>
</dbReference>